<gene>
    <name evidence="3" type="ORF">HPP92_008872</name>
</gene>
<sequence length="260" mass="27445">MERRKTGVALLFCILAVSHLAFAMCRSLDELAEQKNYYSPEPHARSPPRHAHTSPSCQTPSHRSPGGSTPSHGGGSYGNAPPTPSHQGGGGSSGGGGGGYYNAPPTAPSNPVVPLNPPSPFLPSVPPSPTTPLISTPPSPPYIPDPNTPGTYYYWGTHPAAIWFLFGYWGTIAQVFGSPATLPFGRNLSLLEALRNTRSDGFGALLREGTASLLNSMVSTRFAFTTQQVREAFNAAMGSEKAAAAQAKLFQKTNEAHVSR</sequence>
<dbReference type="PANTHER" id="PTHR33210:SF18">
    <property type="entry name" value="PROTODERMAL FACTOR 1"/>
    <property type="match status" value="1"/>
</dbReference>
<evidence type="ECO:0000256" key="2">
    <source>
        <dbReference type="SAM" id="SignalP"/>
    </source>
</evidence>
<dbReference type="InterPro" id="IPR039923">
    <property type="entry name" value="Protodermal_1"/>
</dbReference>
<feature type="compositionally biased region" description="Gly residues" evidence="1">
    <location>
        <begin position="87"/>
        <end position="100"/>
    </location>
</feature>
<feature type="region of interest" description="Disordered" evidence="1">
    <location>
        <begin position="39"/>
        <end position="140"/>
    </location>
</feature>
<proteinExistence type="predicted"/>
<organism evidence="3 4">
    <name type="scientific">Vanilla planifolia</name>
    <name type="common">Vanilla</name>
    <dbReference type="NCBI Taxonomy" id="51239"/>
    <lineage>
        <taxon>Eukaryota</taxon>
        <taxon>Viridiplantae</taxon>
        <taxon>Streptophyta</taxon>
        <taxon>Embryophyta</taxon>
        <taxon>Tracheophyta</taxon>
        <taxon>Spermatophyta</taxon>
        <taxon>Magnoliopsida</taxon>
        <taxon>Liliopsida</taxon>
        <taxon>Asparagales</taxon>
        <taxon>Orchidaceae</taxon>
        <taxon>Vanilloideae</taxon>
        <taxon>Vanilleae</taxon>
        <taxon>Vanilla</taxon>
    </lineage>
</organism>
<evidence type="ECO:0008006" key="5">
    <source>
        <dbReference type="Google" id="ProtNLM"/>
    </source>
</evidence>
<dbReference type="Proteomes" id="UP000639772">
    <property type="component" value="Unassembled WGS sequence"/>
</dbReference>
<keyword evidence="2" id="KW-0732">Signal</keyword>
<accession>A0A835RIT8</accession>
<dbReference type="OrthoDB" id="696797at2759"/>
<dbReference type="AlphaFoldDB" id="A0A835RIT8"/>
<comment type="caution">
    <text evidence="3">The sequence shown here is derived from an EMBL/GenBank/DDBJ whole genome shotgun (WGS) entry which is preliminary data.</text>
</comment>
<feature type="signal peptide" evidence="2">
    <location>
        <begin position="1"/>
        <end position="23"/>
    </location>
</feature>
<name>A0A835RIT8_VANPL</name>
<feature type="compositionally biased region" description="Pro residues" evidence="1">
    <location>
        <begin position="114"/>
        <end position="140"/>
    </location>
</feature>
<reference evidence="3 4" key="1">
    <citation type="journal article" date="2020" name="Nat. Food">
        <title>A phased Vanilla planifolia genome enables genetic improvement of flavour and production.</title>
        <authorList>
            <person name="Hasing T."/>
            <person name="Tang H."/>
            <person name="Brym M."/>
            <person name="Khazi F."/>
            <person name="Huang T."/>
            <person name="Chambers A.H."/>
        </authorList>
    </citation>
    <scope>NUCLEOTIDE SEQUENCE [LARGE SCALE GENOMIC DNA]</scope>
    <source>
        <tissue evidence="3">Leaf</tissue>
    </source>
</reference>
<evidence type="ECO:0000313" key="4">
    <source>
        <dbReference type="Proteomes" id="UP000639772"/>
    </source>
</evidence>
<evidence type="ECO:0000313" key="3">
    <source>
        <dbReference type="EMBL" id="KAG0486777.1"/>
    </source>
</evidence>
<protein>
    <recommendedName>
        <fullName evidence="5">Protodermal factor 1</fullName>
    </recommendedName>
</protein>
<feature type="chain" id="PRO_5033010136" description="Protodermal factor 1" evidence="2">
    <location>
        <begin position="24"/>
        <end position="260"/>
    </location>
</feature>
<feature type="compositionally biased region" description="Low complexity" evidence="1">
    <location>
        <begin position="59"/>
        <end position="71"/>
    </location>
</feature>
<dbReference type="PANTHER" id="PTHR33210">
    <property type="entry name" value="PROTODERMAL FACTOR 1"/>
    <property type="match status" value="1"/>
</dbReference>
<evidence type="ECO:0000256" key="1">
    <source>
        <dbReference type="SAM" id="MobiDB-lite"/>
    </source>
</evidence>
<dbReference type="EMBL" id="JADCNM010000004">
    <property type="protein sequence ID" value="KAG0486777.1"/>
    <property type="molecule type" value="Genomic_DNA"/>
</dbReference>